<gene>
    <name evidence="2" type="ORF">AA0113_g3538</name>
</gene>
<name>A0A4V1X7I6_9PLEO</name>
<accession>A0A4V1X7I6</accession>
<dbReference type="Proteomes" id="UP000293823">
    <property type="component" value="Unassembled WGS sequence"/>
</dbReference>
<dbReference type="AlphaFoldDB" id="A0A4V1X7I6"/>
<dbReference type="EMBL" id="PEJP01000011">
    <property type="protein sequence ID" value="RYO70118.1"/>
    <property type="molecule type" value="Genomic_DNA"/>
</dbReference>
<evidence type="ECO:0000313" key="3">
    <source>
        <dbReference type="Proteomes" id="UP000293823"/>
    </source>
</evidence>
<comment type="caution">
    <text evidence="2">The sequence shown here is derived from an EMBL/GenBank/DDBJ whole genome shotgun (WGS) entry which is preliminary data.</text>
</comment>
<dbReference type="OrthoDB" id="3795586at2759"/>
<protein>
    <submittedName>
        <fullName evidence="2">Uncharacterized protein</fullName>
    </submittedName>
</protein>
<reference evidence="3" key="1">
    <citation type="journal article" date="2019" name="bioRxiv">
        <title>Genomics, evolutionary history and diagnostics of the Alternaria alternata species group including apple and Asian pear pathotypes.</title>
        <authorList>
            <person name="Armitage A.D."/>
            <person name="Cockerton H.M."/>
            <person name="Sreenivasaprasad S."/>
            <person name="Woodhall J.W."/>
            <person name="Lane C.R."/>
            <person name="Harrison R.J."/>
            <person name="Clarkson J.P."/>
        </authorList>
    </citation>
    <scope>NUCLEOTIDE SEQUENCE [LARGE SCALE GENOMIC DNA]</scope>
    <source>
        <strain evidence="3">RGR 97.0016</strain>
    </source>
</reference>
<keyword evidence="1" id="KW-1133">Transmembrane helix</keyword>
<feature type="transmembrane region" description="Helical" evidence="1">
    <location>
        <begin position="317"/>
        <end position="339"/>
    </location>
</feature>
<keyword evidence="1" id="KW-0472">Membrane</keyword>
<dbReference type="PANTHER" id="PTHR35394:SF5">
    <property type="entry name" value="DUF3176 DOMAIN-CONTAINING PROTEIN"/>
    <property type="match status" value="1"/>
</dbReference>
<evidence type="ECO:0000256" key="1">
    <source>
        <dbReference type="SAM" id="Phobius"/>
    </source>
</evidence>
<sequence>MKSAIYTGLLSSNMVPRPDPLFSCASGNCTWDTFDTLAVDIQCINEPEFFELRCYPDPNPEPYRGTRCAIEWDETMPRYGSETISRLGTDAPFNSSTSSTTPLFLGLYYANWTSDLDKFIWNIPPLGRLDIEWVRATDLHSSSDGLWRDITENSPLESGMCKLYTVLHTISAAVENGVYKEEIKQVSTNTEDSSESINFRHQNGSSPAVKIAITNQQNMVLLQGVSTLIESGNVSLPMHDSLQGTEVTKMLYQSRNITESMYSLVHYMNIALRSNDSILHNQEQGEDTSKTSSPYIAPTHRVKGTMYIEKLHIAVRWFWLTLPVLVTLLTGVLLVVTIFDSHRQQVGIWKDSSLALLLYSKWHSGSWQDIATASTTDEIERNVKRLGAVLVHREDNDEGVKGVIKVQLR</sequence>
<keyword evidence="3" id="KW-1185">Reference proteome</keyword>
<keyword evidence="1" id="KW-0812">Transmembrane</keyword>
<organism evidence="2 3">
    <name type="scientific">Alternaria arborescens</name>
    <dbReference type="NCBI Taxonomy" id="156630"/>
    <lineage>
        <taxon>Eukaryota</taxon>
        <taxon>Fungi</taxon>
        <taxon>Dikarya</taxon>
        <taxon>Ascomycota</taxon>
        <taxon>Pezizomycotina</taxon>
        <taxon>Dothideomycetes</taxon>
        <taxon>Pleosporomycetidae</taxon>
        <taxon>Pleosporales</taxon>
        <taxon>Pleosporineae</taxon>
        <taxon>Pleosporaceae</taxon>
        <taxon>Alternaria</taxon>
        <taxon>Alternaria sect. Alternaria</taxon>
    </lineage>
</organism>
<evidence type="ECO:0000313" key="2">
    <source>
        <dbReference type="EMBL" id="RYO70118.1"/>
    </source>
</evidence>
<dbReference type="PANTHER" id="PTHR35394">
    <property type="entry name" value="DUF3176 DOMAIN-CONTAINING PROTEIN"/>
    <property type="match status" value="1"/>
</dbReference>
<proteinExistence type="predicted"/>